<evidence type="ECO:0000313" key="2">
    <source>
        <dbReference type="Proteomes" id="UP000308382"/>
    </source>
</evidence>
<dbReference type="PROSITE" id="PS51257">
    <property type="entry name" value="PROKAR_LIPOPROTEIN"/>
    <property type="match status" value="1"/>
</dbReference>
<dbReference type="EMBL" id="VBUK01000007">
    <property type="protein sequence ID" value="TLF44271.1"/>
    <property type="molecule type" value="Genomic_DNA"/>
</dbReference>
<sequence length="173" mass="19026">MTNNKNKQMKKTYLTILTTAFLAISCSSDKGNGSDIDATANIVGAWEATELRVDENTASDNAIFAREALAYLTDQNCTIITLQFNADLTASATNSTDYLEIDTTSGFDIPCPTTFETETSTYTYENNVVSFVNVNGEVVEVNVTINGDTMLVDAEDLQIPEFDEEGQLVFQRR</sequence>
<name>A0A5R8M3S0_9FLAO</name>
<keyword evidence="2" id="KW-1185">Reference proteome</keyword>
<organism evidence="1 2">
    <name type="scientific">Maribacter aurantiacus</name>
    <dbReference type="NCBI Taxonomy" id="1882343"/>
    <lineage>
        <taxon>Bacteria</taxon>
        <taxon>Pseudomonadati</taxon>
        <taxon>Bacteroidota</taxon>
        <taxon>Flavobacteriia</taxon>
        <taxon>Flavobacteriales</taxon>
        <taxon>Flavobacteriaceae</taxon>
        <taxon>Maribacter</taxon>
    </lineage>
</organism>
<gene>
    <name evidence="1" type="ORF">FEK29_12625</name>
</gene>
<protein>
    <submittedName>
        <fullName evidence="1">Uncharacterized protein</fullName>
    </submittedName>
</protein>
<comment type="caution">
    <text evidence="1">The sequence shown here is derived from an EMBL/GenBank/DDBJ whole genome shotgun (WGS) entry which is preliminary data.</text>
</comment>
<reference evidence="1 2" key="1">
    <citation type="journal article" date="2017" name="Int. J. Syst. Evol. Microbiol.">
        <title>Maripseudobacter aurantiacus gen. nov., sp. nov., a novel member of the family Flavobacteriaceae isolated from a sedimentation basin.</title>
        <authorList>
            <person name="Chen C."/>
            <person name="Su Y."/>
            <person name="Tao T."/>
            <person name="Fu G."/>
            <person name="Zhang C."/>
            <person name="Sun C."/>
            <person name="Zhang X."/>
            <person name="Wu M."/>
        </authorList>
    </citation>
    <scope>NUCLEOTIDE SEQUENCE [LARGE SCALE GENOMIC DNA]</scope>
    <source>
        <strain evidence="2">CDA4</strain>
    </source>
</reference>
<evidence type="ECO:0000313" key="1">
    <source>
        <dbReference type="EMBL" id="TLF44271.1"/>
    </source>
</evidence>
<proteinExistence type="predicted"/>
<dbReference type="Proteomes" id="UP000308382">
    <property type="component" value="Unassembled WGS sequence"/>
</dbReference>
<accession>A0A5R8M3S0</accession>
<dbReference type="AlphaFoldDB" id="A0A5R8M3S0"/>